<dbReference type="RefSeq" id="XP_018061337.1">
    <property type="nucleotide sequence ID" value="XM_018219029.1"/>
</dbReference>
<evidence type="ECO:0000313" key="4">
    <source>
        <dbReference type="Proteomes" id="UP000070700"/>
    </source>
</evidence>
<dbReference type="InParanoid" id="A0A132B3M2"/>
<name>A0A132B3M2_MOLSC</name>
<sequence>MEDKVESRNSHDLPLQCVDLTPLSTTLRGLSLQPDPTDDLCEVCCKVDFGLLRNWLHLCETEHGDRCSQSSLVSETGRKIRLIDVLNRQLVDSTTNERYLTLSYVWGSWEQFTLTSRNIGDLRASHSLKGEDMIRTIQDAFDAVARMGERYLWVDRLCILMDDEQDKLEQMSNMDQIYNAAVLTIVTSSACCQCGSNACIPGVQPDTRQLLQHSEVIRGKRFVTTQSDLVSAIRMLNWSSRGWTFQEGFLSSRCLVFTPYQTYFQCKSEEWCEDSCWVGAKPLEPKAPVGNALCHIRDYPDTFIRCDFNQYVDAVEAYSTRNLTLETDALWAFTGITKAFQLQFQNGFAWGLPIENLDAALLWCPLKLQQGSRKGLHAAILDHHTVRLPFPTWAWVSWRGGVVYGAKCEKEVTGLVEWHPPAHYSVNPKNPLSDQVDKHSPTSIHSSESTQSEDVIMDERALGLLRFTAATAYFDLKAQGAYAHEDHTKDCAFCKQWSLCHIRARSGKNVGGIWVPKPWFEARSASQAEFILLSKHIQNAEDETCQQVWTPGTDPRYPNKRIGKGIKHVDGCEHQSGYNIMLVDWKEGPHCRVAVRMGIAIIHRNDWQEAETSSKLVVLS</sequence>
<dbReference type="PANTHER" id="PTHR33112">
    <property type="entry name" value="DOMAIN PROTEIN, PUTATIVE-RELATED"/>
    <property type="match status" value="1"/>
</dbReference>
<dbReference type="Pfam" id="PF06985">
    <property type="entry name" value="HET"/>
    <property type="match status" value="1"/>
</dbReference>
<feature type="compositionally biased region" description="Polar residues" evidence="1">
    <location>
        <begin position="441"/>
        <end position="452"/>
    </location>
</feature>
<dbReference type="InterPro" id="IPR010730">
    <property type="entry name" value="HET"/>
</dbReference>
<gene>
    <name evidence="3" type="ORF">LY89DRAFT_726110</name>
</gene>
<feature type="region of interest" description="Disordered" evidence="1">
    <location>
        <begin position="429"/>
        <end position="452"/>
    </location>
</feature>
<dbReference type="OrthoDB" id="5428863at2759"/>
<organism evidence="3 4">
    <name type="scientific">Mollisia scopiformis</name>
    <name type="common">Conifer needle endophyte fungus</name>
    <name type="synonym">Phialocephala scopiformis</name>
    <dbReference type="NCBI Taxonomy" id="149040"/>
    <lineage>
        <taxon>Eukaryota</taxon>
        <taxon>Fungi</taxon>
        <taxon>Dikarya</taxon>
        <taxon>Ascomycota</taxon>
        <taxon>Pezizomycotina</taxon>
        <taxon>Leotiomycetes</taxon>
        <taxon>Helotiales</taxon>
        <taxon>Mollisiaceae</taxon>
        <taxon>Mollisia</taxon>
    </lineage>
</organism>
<protein>
    <submittedName>
        <fullName evidence="3">HET-domain-containing protein</fullName>
    </submittedName>
</protein>
<accession>A0A132B3M2</accession>
<evidence type="ECO:0000259" key="2">
    <source>
        <dbReference type="Pfam" id="PF06985"/>
    </source>
</evidence>
<dbReference type="STRING" id="149040.A0A132B3M2"/>
<feature type="domain" description="Heterokaryon incompatibility" evidence="2">
    <location>
        <begin position="99"/>
        <end position="247"/>
    </location>
</feature>
<dbReference type="PANTHER" id="PTHR33112:SF12">
    <property type="entry name" value="HETEROKARYON INCOMPATIBILITY DOMAIN-CONTAINING PROTEIN"/>
    <property type="match status" value="1"/>
</dbReference>
<dbReference type="AlphaFoldDB" id="A0A132B3M2"/>
<dbReference type="EMBL" id="KQ947442">
    <property type="protein sequence ID" value="KUJ06982.1"/>
    <property type="molecule type" value="Genomic_DNA"/>
</dbReference>
<proteinExistence type="predicted"/>
<evidence type="ECO:0000313" key="3">
    <source>
        <dbReference type="EMBL" id="KUJ06982.1"/>
    </source>
</evidence>
<dbReference type="Proteomes" id="UP000070700">
    <property type="component" value="Unassembled WGS sequence"/>
</dbReference>
<reference evidence="3 4" key="1">
    <citation type="submission" date="2015-10" db="EMBL/GenBank/DDBJ databases">
        <title>Full genome of DAOMC 229536 Phialocephala scopiformis, a fungal endophyte of spruce producing the potent anti-insectan compound rugulosin.</title>
        <authorList>
            <consortium name="DOE Joint Genome Institute"/>
            <person name="Walker A.K."/>
            <person name="Frasz S.L."/>
            <person name="Seifert K.A."/>
            <person name="Miller J.D."/>
            <person name="Mondo S.J."/>
            <person name="Labutti K."/>
            <person name="Lipzen A."/>
            <person name="Dockter R."/>
            <person name="Kennedy M."/>
            <person name="Grigoriev I.V."/>
            <person name="Spatafora J.W."/>
        </authorList>
    </citation>
    <scope>NUCLEOTIDE SEQUENCE [LARGE SCALE GENOMIC DNA]</scope>
    <source>
        <strain evidence="3 4">CBS 120377</strain>
    </source>
</reference>
<dbReference type="GeneID" id="28828755"/>
<evidence type="ECO:0000256" key="1">
    <source>
        <dbReference type="SAM" id="MobiDB-lite"/>
    </source>
</evidence>
<dbReference type="KEGG" id="psco:LY89DRAFT_726110"/>
<keyword evidence="4" id="KW-1185">Reference proteome</keyword>